<comment type="subcellular location">
    <subcellularLocation>
        <location evidence="1">Mitochondrion</location>
    </subcellularLocation>
</comment>
<evidence type="ECO:0000313" key="10">
    <source>
        <dbReference type="EMBL" id="VVC38453.1"/>
    </source>
</evidence>
<dbReference type="PANTHER" id="PTHR47037:SF1">
    <property type="entry name" value="LARGE RIBOSOMAL SUBUNIT PROTEIN BL33M"/>
    <property type="match status" value="1"/>
</dbReference>
<evidence type="ECO:0000256" key="1">
    <source>
        <dbReference type="ARBA" id="ARBA00004173"/>
    </source>
</evidence>
<evidence type="ECO:0000256" key="6">
    <source>
        <dbReference type="ARBA" id="ARBA00023274"/>
    </source>
</evidence>
<protein>
    <recommendedName>
        <fullName evidence="7">Large ribosomal subunit protein bL33m</fullName>
    </recommendedName>
    <alternativeName>
        <fullName evidence="8">39S ribosomal protein L33, mitochondrial</fullName>
    </alternativeName>
</protein>
<dbReference type="Proteomes" id="UP000325440">
    <property type="component" value="Unassembled WGS sequence"/>
</dbReference>
<dbReference type="Gene3D" id="2.20.28.120">
    <property type="entry name" value="Ribosomal protein L33"/>
    <property type="match status" value="1"/>
</dbReference>
<comment type="similarity">
    <text evidence="2">Belongs to the bacterial ribosomal protein bL33 family.</text>
</comment>
<dbReference type="EMBL" id="CABPRJ010001474">
    <property type="protein sequence ID" value="VVC38453.1"/>
    <property type="molecule type" value="Genomic_DNA"/>
</dbReference>
<keyword evidence="5" id="KW-0496">Mitochondrion</keyword>
<dbReference type="OrthoDB" id="275534at2759"/>
<dbReference type="GO" id="GO:0005840">
    <property type="term" value="C:ribosome"/>
    <property type="evidence" value="ECO:0007669"/>
    <property type="project" value="UniProtKB-KW"/>
</dbReference>
<proteinExistence type="inferred from homology"/>
<dbReference type="SUPFAM" id="SSF57829">
    <property type="entry name" value="Zn-binding ribosomal proteins"/>
    <property type="match status" value="1"/>
</dbReference>
<dbReference type="AlphaFoldDB" id="A0A5E4N1I9"/>
<dbReference type="FunFam" id="2.20.28.120:FF:000005">
    <property type="entry name" value="39S ribosomal protein L33, mitochondrial"/>
    <property type="match status" value="1"/>
</dbReference>
<evidence type="ECO:0000256" key="4">
    <source>
        <dbReference type="ARBA" id="ARBA00022980"/>
    </source>
</evidence>
<evidence type="ECO:0000256" key="2">
    <source>
        <dbReference type="ARBA" id="ARBA00007596"/>
    </source>
</evidence>
<evidence type="ECO:0000256" key="5">
    <source>
        <dbReference type="ARBA" id="ARBA00023128"/>
    </source>
</evidence>
<dbReference type="InterPro" id="IPR038584">
    <property type="entry name" value="Ribosomal_bL33_sf"/>
</dbReference>
<organism evidence="10 11">
    <name type="scientific">Cinara cedri</name>
    <dbReference type="NCBI Taxonomy" id="506608"/>
    <lineage>
        <taxon>Eukaryota</taxon>
        <taxon>Metazoa</taxon>
        <taxon>Ecdysozoa</taxon>
        <taxon>Arthropoda</taxon>
        <taxon>Hexapoda</taxon>
        <taxon>Insecta</taxon>
        <taxon>Pterygota</taxon>
        <taxon>Neoptera</taxon>
        <taxon>Paraneoptera</taxon>
        <taxon>Hemiptera</taxon>
        <taxon>Sternorrhyncha</taxon>
        <taxon>Aphidomorpha</taxon>
        <taxon>Aphidoidea</taxon>
        <taxon>Aphididae</taxon>
        <taxon>Lachninae</taxon>
        <taxon>Cinara</taxon>
    </lineage>
</organism>
<sequence>MFLTNVLLKKVKSKHTMVLMESMVSGHKYNVFRERLADKLELIHFDPWIGQMSVYKERKKIRSANVKRFTEPT</sequence>
<evidence type="ECO:0000313" key="11">
    <source>
        <dbReference type="Proteomes" id="UP000325440"/>
    </source>
</evidence>
<name>A0A5E4N1I9_9HEMI</name>
<dbReference type="GO" id="GO:1990904">
    <property type="term" value="C:ribonucleoprotein complex"/>
    <property type="evidence" value="ECO:0007669"/>
    <property type="project" value="UniProtKB-KW"/>
</dbReference>
<evidence type="ECO:0000256" key="8">
    <source>
        <dbReference type="ARBA" id="ARBA00035436"/>
    </source>
</evidence>
<dbReference type="InterPro" id="IPR052008">
    <property type="entry name" value="Mitoribosomal_protein_bL33"/>
</dbReference>
<evidence type="ECO:0000256" key="9">
    <source>
        <dbReference type="ARBA" id="ARBA00038782"/>
    </source>
</evidence>
<evidence type="ECO:0000256" key="7">
    <source>
        <dbReference type="ARBA" id="ARBA00035275"/>
    </source>
</evidence>
<reference evidence="10 11" key="1">
    <citation type="submission" date="2019-08" db="EMBL/GenBank/DDBJ databases">
        <authorList>
            <person name="Alioto T."/>
            <person name="Alioto T."/>
            <person name="Gomez Garrido J."/>
        </authorList>
    </citation>
    <scope>NUCLEOTIDE SEQUENCE [LARGE SCALE GENOMIC DNA]</scope>
</reference>
<gene>
    <name evidence="10" type="ORF">CINCED_3A019984</name>
</gene>
<keyword evidence="6" id="KW-0687">Ribonucleoprotein</keyword>
<dbReference type="InterPro" id="IPR011332">
    <property type="entry name" value="Ribosomal_zn-bd"/>
</dbReference>
<evidence type="ECO:0000256" key="3">
    <source>
        <dbReference type="ARBA" id="ARBA00022946"/>
    </source>
</evidence>
<comment type="subunit">
    <text evidence="9">Component of the mitochondrial ribosome large subunit (39S) which comprises a 16S rRNA and about 50 distinct proteins.</text>
</comment>
<keyword evidence="4 10" id="KW-0689">Ribosomal protein</keyword>
<dbReference type="GO" id="GO:0006412">
    <property type="term" value="P:translation"/>
    <property type="evidence" value="ECO:0007669"/>
    <property type="project" value="InterPro"/>
</dbReference>
<dbReference type="GO" id="GO:0005739">
    <property type="term" value="C:mitochondrion"/>
    <property type="evidence" value="ECO:0007669"/>
    <property type="project" value="UniProtKB-SubCell"/>
</dbReference>
<accession>A0A5E4N1I9</accession>
<keyword evidence="11" id="KW-1185">Reference proteome</keyword>
<keyword evidence="3" id="KW-0809">Transit peptide</keyword>
<dbReference type="PANTHER" id="PTHR47037">
    <property type="entry name" value="39S RIBOSOMAL PROTEIN L33, MITOCHONDRIAL"/>
    <property type="match status" value="1"/>
</dbReference>